<feature type="transmembrane region" description="Helical" evidence="8">
    <location>
        <begin position="54"/>
        <end position="73"/>
    </location>
</feature>
<dbReference type="InterPro" id="IPR024528">
    <property type="entry name" value="ThrE_2"/>
</dbReference>
<dbReference type="PANTHER" id="PTHR34390">
    <property type="entry name" value="UPF0442 PROTEIN YJJB-RELATED"/>
    <property type="match status" value="1"/>
</dbReference>
<proteinExistence type="inferred from homology"/>
<keyword evidence="4 8" id="KW-0812">Transmembrane</keyword>
<evidence type="ECO:0000313" key="10">
    <source>
        <dbReference type="EMBL" id="GLS06081.1"/>
    </source>
</evidence>
<feature type="transmembrane region" description="Helical" evidence="8">
    <location>
        <begin position="6"/>
        <end position="23"/>
    </location>
</feature>
<evidence type="ECO:0000256" key="7">
    <source>
        <dbReference type="ARBA" id="ARBA00034125"/>
    </source>
</evidence>
<evidence type="ECO:0000259" key="9">
    <source>
        <dbReference type="Pfam" id="PF12821"/>
    </source>
</evidence>
<feature type="domain" description="Threonine/Serine exporter ThrE" evidence="9">
    <location>
        <begin position="11"/>
        <end position="145"/>
    </location>
</feature>
<evidence type="ECO:0000313" key="11">
    <source>
        <dbReference type="Proteomes" id="UP001156836"/>
    </source>
</evidence>
<accession>A0ABQ6BWG3</accession>
<keyword evidence="11" id="KW-1185">Reference proteome</keyword>
<dbReference type="Proteomes" id="UP001156836">
    <property type="component" value="Unassembled WGS sequence"/>
</dbReference>
<dbReference type="InterPro" id="IPR050539">
    <property type="entry name" value="ThrE_Dicarb/AminoAcid_Exp"/>
</dbReference>
<keyword evidence="3" id="KW-0997">Cell inner membrane</keyword>
<keyword evidence="6 8" id="KW-0472">Membrane</keyword>
<evidence type="ECO:0000256" key="4">
    <source>
        <dbReference type="ARBA" id="ARBA00022692"/>
    </source>
</evidence>
<evidence type="ECO:0000256" key="1">
    <source>
        <dbReference type="ARBA" id="ARBA00004651"/>
    </source>
</evidence>
<name>A0ABQ6BWG3_9NEIS</name>
<dbReference type="RefSeq" id="WP_018746174.1">
    <property type="nucleotide sequence ID" value="NZ_BAABUF010000003.1"/>
</dbReference>
<evidence type="ECO:0000256" key="3">
    <source>
        <dbReference type="ARBA" id="ARBA00022519"/>
    </source>
</evidence>
<dbReference type="PANTHER" id="PTHR34390:SF1">
    <property type="entry name" value="SUCCINATE TRANSPORTER SUBUNIT YJJB-RELATED"/>
    <property type="match status" value="1"/>
</dbReference>
<comment type="caution">
    <text evidence="10">The sequence shown here is derived from an EMBL/GenBank/DDBJ whole genome shotgun (WGS) entry which is preliminary data.</text>
</comment>
<feature type="transmembrane region" description="Helical" evidence="8">
    <location>
        <begin position="125"/>
        <end position="148"/>
    </location>
</feature>
<keyword evidence="2" id="KW-1003">Cell membrane</keyword>
<feature type="transmembrane region" description="Helical" evidence="8">
    <location>
        <begin position="85"/>
        <end position="105"/>
    </location>
</feature>
<dbReference type="Pfam" id="PF12821">
    <property type="entry name" value="ThrE_2"/>
    <property type="match status" value="1"/>
</dbReference>
<protein>
    <recommendedName>
        <fullName evidence="9">Threonine/Serine exporter ThrE domain-containing protein</fullName>
    </recommendedName>
</protein>
<reference evidence="11" key="1">
    <citation type="journal article" date="2019" name="Int. J. Syst. Evol. Microbiol.">
        <title>The Global Catalogue of Microorganisms (GCM) 10K type strain sequencing project: providing services to taxonomists for standard genome sequencing and annotation.</title>
        <authorList>
            <consortium name="The Broad Institute Genomics Platform"/>
            <consortium name="The Broad Institute Genome Sequencing Center for Infectious Disease"/>
            <person name="Wu L."/>
            <person name="Ma J."/>
        </authorList>
    </citation>
    <scope>NUCLEOTIDE SEQUENCE [LARGE SCALE GENOMIC DNA]</scope>
    <source>
        <strain evidence="11">NBRC 104970</strain>
    </source>
</reference>
<keyword evidence="5 8" id="KW-1133">Transmembrane helix</keyword>
<dbReference type="EMBL" id="BSOZ01000089">
    <property type="protein sequence ID" value="GLS06081.1"/>
    <property type="molecule type" value="Genomic_DNA"/>
</dbReference>
<evidence type="ECO:0000256" key="8">
    <source>
        <dbReference type="SAM" id="Phobius"/>
    </source>
</evidence>
<evidence type="ECO:0000256" key="5">
    <source>
        <dbReference type="ARBA" id="ARBA00022989"/>
    </source>
</evidence>
<gene>
    <name evidence="10" type="ORF">GCM10007860_32470</name>
</gene>
<organism evidence="10 11">
    <name type="scientific">Chitiniphilus shinanonensis</name>
    <dbReference type="NCBI Taxonomy" id="553088"/>
    <lineage>
        <taxon>Bacteria</taxon>
        <taxon>Pseudomonadati</taxon>
        <taxon>Pseudomonadota</taxon>
        <taxon>Betaproteobacteria</taxon>
        <taxon>Neisseriales</taxon>
        <taxon>Chitinibacteraceae</taxon>
        <taxon>Chitiniphilus</taxon>
    </lineage>
</organism>
<comment type="subcellular location">
    <subcellularLocation>
        <location evidence="1">Cell membrane</location>
        <topology evidence="1">Multi-pass membrane protein</topology>
    </subcellularLocation>
</comment>
<evidence type="ECO:0000256" key="2">
    <source>
        <dbReference type="ARBA" id="ARBA00022475"/>
    </source>
</evidence>
<evidence type="ECO:0000256" key="6">
    <source>
        <dbReference type="ARBA" id="ARBA00023136"/>
    </source>
</evidence>
<comment type="similarity">
    <text evidence="7">Belongs to the ThrE exporter (TC 2.A.79) family.</text>
</comment>
<sequence>MSALSWWAELWAAPAALGFAILFNVPPRALLPACLLAIVGHVARRLMVVAGSDMVLATLVAALLIGVAAGWWGRRTRQASEIFSISAAIPLVPGVSMYKAAQALLGIAGVETSVGGEAFLLDAGVYAVKAVMIMLALAIGIAAPMLLWPRR</sequence>